<evidence type="ECO:0000256" key="4">
    <source>
        <dbReference type="SAM" id="MobiDB-lite"/>
    </source>
</evidence>
<sequence length="567" mass="61658">MPGSQSDSNTPARRNGAAARADNSPELRRVLANIRVLIAIVAATEAVSLSASTRPTMMIAVLGYAAWAGWLCWVELHGTRPIRSMLTSWIDAIWILLFAWLAGTQSSLYTLLLLFPVLFAALSFGFVPGLVISLFSAAGAAGELLLRDMDIGRHSPEIILQPLSILILGPLVAGLARAGVQMNEQMSIADRLLGAADPRLGVKRVAETLLRAVARHFTADLGLLLIWLPGGDARLFRCDRNGRFGELDGELRTAFVDALVRLPADVVSVHHYTHVLGRFPLRYTSGFDLVNKAPTNAARAAVQDLAEALDAHSMIAIPICRRGPHPCRLVLESAHRRYRSHDADLVAGVMDQLAPVLENAGLLERLADEAMATERARIGRDLHDNAIQPYLGLKYGIEALARKAGADNPLRTDILTLQEVALEELHTLRELVSGMRNGASGGDDALCPALQRQARRFKELFGIDVSVQCEGNLSIRRKLAAAIFPMVSEALTNIRRHTAAPRAEILVRADDNNYVVEVRNPHDIDSPPEPFVPRSVVERADSVSGCVVVDIQRNGITALMISIPKTT</sequence>
<protein>
    <submittedName>
        <fullName evidence="7">Signal transduction histidine kinase</fullName>
    </submittedName>
</protein>
<feature type="domain" description="Signal transduction histidine kinase subgroup 3 dimerisation and phosphoacceptor" evidence="6">
    <location>
        <begin position="374"/>
        <end position="438"/>
    </location>
</feature>
<dbReference type="Gene3D" id="1.20.5.1930">
    <property type="match status" value="1"/>
</dbReference>
<evidence type="ECO:0000313" key="7">
    <source>
        <dbReference type="EMBL" id="SIR45349.1"/>
    </source>
</evidence>
<evidence type="ECO:0000256" key="5">
    <source>
        <dbReference type="SAM" id="Phobius"/>
    </source>
</evidence>
<feature type="transmembrane region" description="Helical" evidence="5">
    <location>
        <begin position="86"/>
        <end position="103"/>
    </location>
</feature>
<keyword evidence="5" id="KW-0472">Membrane</keyword>
<feature type="compositionally biased region" description="Low complexity" evidence="4">
    <location>
        <begin position="12"/>
        <end position="21"/>
    </location>
</feature>
<accession>A0A1N7B1W4</accession>
<feature type="transmembrane region" description="Helical" evidence="5">
    <location>
        <begin position="158"/>
        <end position="176"/>
    </location>
</feature>
<dbReference type="InterPro" id="IPR029016">
    <property type="entry name" value="GAF-like_dom_sf"/>
</dbReference>
<dbReference type="PANTHER" id="PTHR24421">
    <property type="entry name" value="NITRATE/NITRITE SENSOR PROTEIN NARX-RELATED"/>
    <property type="match status" value="1"/>
</dbReference>
<gene>
    <name evidence="7" type="ORF">SAMN05421829_11612</name>
</gene>
<dbReference type="InterPro" id="IPR036890">
    <property type="entry name" value="HATPase_C_sf"/>
</dbReference>
<reference evidence="8" key="1">
    <citation type="submission" date="2017-01" db="EMBL/GenBank/DDBJ databases">
        <authorList>
            <person name="Varghese N."/>
            <person name="Submissions S."/>
        </authorList>
    </citation>
    <scope>NUCLEOTIDE SEQUENCE [LARGE SCALE GENOMIC DNA]</scope>
    <source>
        <strain evidence="8">ATCC 51758</strain>
    </source>
</reference>
<proteinExistence type="predicted"/>
<evidence type="ECO:0000259" key="6">
    <source>
        <dbReference type="Pfam" id="PF07730"/>
    </source>
</evidence>
<dbReference type="InterPro" id="IPR011712">
    <property type="entry name" value="Sig_transdc_His_kin_sub3_dim/P"/>
</dbReference>
<dbReference type="Pfam" id="PF07730">
    <property type="entry name" value="HisKA_3"/>
    <property type="match status" value="1"/>
</dbReference>
<dbReference type="OrthoDB" id="8681735at2"/>
<dbReference type="Gene3D" id="3.30.565.10">
    <property type="entry name" value="Histidine kinase-like ATPase, C-terminal domain"/>
    <property type="match status" value="1"/>
</dbReference>
<feature type="compositionally biased region" description="Polar residues" evidence="4">
    <location>
        <begin position="1"/>
        <end position="11"/>
    </location>
</feature>
<dbReference type="GO" id="GO:0016020">
    <property type="term" value="C:membrane"/>
    <property type="evidence" value="ECO:0007669"/>
    <property type="project" value="InterPro"/>
</dbReference>
<dbReference type="Gene3D" id="3.30.450.40">
    <property type="match status" value="1"/>
</dbReference>
<keyword evidence="2 7" id="KW-0418">Kinase</keyword>
<name>A0A1N7B1W4_9RHOO</name>
<organism evidence="7 8">
    <name type="scientific">Aromatoleum tolulyticum</name>
    <dbReference type="NCBI Taxonomy" id="34027"/>
    <lineage>
        <taxon>Bacteria</taxon>
        <taxon>Pseudomonadati</taxon>
        <taxon>Pseudomonadota</taxon>
        <taxon>Betaproteobacteria</taxon>
        <taxon>Rhodocyclales</taxon>
        <taxon>Rhodocyclaceae</taxon>
        <taxon>Aromatoleum</taxon>
    </lineage>
</organism>
<evidence type="ECO:0000256" key="1">
    <source>
        <dbReference type="ARBA" id="ARBA00022679"/>
    </source>
</evidence>
<dbReference type="AlphaFoldDB" id="A0A1N7B1W4"/>
<dbReference type="SUPFAM" id="SSF55781">
    <property type="entry name" value="GAF domain-like"/>
    <property type="match status" value="1"/>
</dbReference>
<dbReference type="RefSeq" id="WP_076603800.1">
    <property type="nucleotide sequence ID" value="NZ_FTMD01000016.1"/>
</dbReference>
<dbReference type="GO" id="GO:0000155">
    <property type="term" value="F:phosphorelay sensor kinase activity"/>
    <property type="evidence" value="ECO:0007669"/>
    <property type="project" value="InterPro"/>
</dbReference>
<keyword evidence="5" id="KW-0812">Transmembrane</keyword>
<feature type="transmembrane region" description="Helical" evidence="5">
    <location>
        <begin position="109"/>
        <end position="137"/>
    </location>
</feature>
<feature type="transmembrane region" description="Helical" evidence="5">
    <location>
        <begin position="57"/>
        <end position="74"/>
    </location>
</feature>
<evidence type="ECO:0000256" key="2">
    <source>
        <dbReference type="ARBA" id="ARBA00022777"/>
    </source>
</evidence>
<feature type="region of interest" description="Disordered" evidence="4">
    <location>
        <begin position="1"/>
        <end position="21"/>
    </location>
</feature>
<dbReference type="GO" id="GO:0046983">
    <property type="term" value="F:protein dimerization activity"/>
    <property type="evidence" value="ECO:0007669"/>
    <property type="project" value="InterPro"/>
</dbReference>
<evidence type="ECO:0000256" key="3">
    <source>
        <dbReference type="ARBA" id="ARBA00023012"/>
    </source>
</evidence>
<dbReference type="Proteomes" id="UP000186819">
    <property type="component" value="Unassembled WGS sequence"/>
</dbReference>
<dbReference type="InterPro" id="IPR050482">
    <property type="entry name" value="Sensor_HK_TwoCompSys"/>
</dbReference>
<dbReference type="EMBL" id="FTMD01000016">
    <property type="protein sequence ID" value="SIR45349.1"/>
    <property type="molecule type" value="Genomic_DNA"/>
</dbReference>
<keyword evidence="5" id="KW-1133">Transmembrane helix</keyword>
<dbReference type="STRING" id="34027.SAMN05421829_11612"/>
<evidence type="ECO:0000313" key="8">
    <source>
        <dbReference type="Proteomes" id="UP000186819"/>
    </source>
</evidence>
<keyword evidence="1" id="KW-0808">Transferase</keyword>
<keyword evidence="3" id="KW-0902">Two-component regulatory system</keyword>
<keyword evidence="8" id="KW-1185">Reference proteome</keyword>